<dbReference type="EMBL" id="CADCWM010000450">
    <property type="protein sequence ID" value="CAA9560125.1"/>
    <property type="molecule type" value="Genomic_DNA"/>
</dbReference>
<accession>A0A6J4UY61</accession>
<evidence type="ECO:0000313" key="5">
    <source>
        <dbReference type="EMBL" id="CAA9560125.1"/>
    </source>
</evidence>
<dbReference type="Pfam" id="PF00578">
    <property type="entry name" value="AhpC-TSA"/>
    <property type="match status" value="1"/>
</dbReference>
<dbReference type="Gene3D" id="3.40.30.10">
    <property type="entry name" value="Glutaredoxin"/>
    <property type="match status" value="1"/>
</dbReference>
<dbReference type="AlphaFoldDB" id="A0A6J4UY61"/>
<evidence type="ECO:0000256" key="2">
    <source>
        <dbReference type="ARBA" id="ARBA00023284"/>
    </source>
</evidence>
<feature type="active site" description="Cysteine sulfenic acid (-SOH) intermediate; for peroxidase activity" evidence="3">
    <location>
        <position position="44"/>
    </location>
</feature>
<feature type="domain" description="Thioredoxin" evidence="4">
    <location>
        <begin position="2"/>
        <end position="151"/>
    </location>
</feature>
<dbReference type="InterPro" id="IPR000866">
    <property type="entry name" value="AhpC/TSA"/>
</dbReference>
<evidence type="ECO:0000256" key="1">
    <source>
        <dbReference type="ARBA" id="ARBA00023002"/>
    </source>
</evidence>
<keyword evidence="1" id="KW-0560">Oxidoreductase</keyword>
<protein>
    <submittedName>
        <fullName evidence="5">Alkyl hydroperoxide reductase subunit C-like protein</fullName>
    </submittedName>
</protein>
<dbReference type="InterPro" id="IPR050455">
    <property type="entry name" value="Tpx_Peroxidase_subfamily"/>
</dbReference>
<proteinExistence type="predicted"/>
<dbReference type="PANTHER" id="PTHR43110">
    <property type="entry name" value="THIOL PEROXIDASE"/>
    <property type="match status" value="1"/>
</dbReference>
<organism evidence="5">
    <name type="scientific">uncultured Thermomicrobiales bacterium</name>
    <dbReference type="NCBI Taxonomy" id="1645740"/>
    <lineage>
        <taxon>Bacteria</taxon>
        <taxon>Pseudomonadati</taxon>
        <taxon>Thermomicrobiota</taxon>
        <taxon>Thermomicrobia</taxon>
        <taxon>Thermomicrobiales</taxon>
        <taxon>environmental samples</taxon>
    </lineage>
</organism>
<dbReference type="InterPro" id="IPR024706">
    <property type="entry name" value="Peroxiredoxin_AhpC-typ"/>
</dbReference>
<dbReference type="GO" id="GO:0016209">
    <property type="term" value="F:antioxidant activity"/>
    <property type="evidence" value="ECO:0007669"/>
    <property type="project" value="InterPro"/>
</dbReference>
<dbReference type="PIRSF" id="PIRSF000239">
    <property type="entry name" value="AHPC"/>
    <property type="match status" value="1"/>
</dbReference>
<evidence type="ECO:0000256" key="3">
    <source>
        <dbReference type="PIRSR" id="PIRSR000239-1"/>
    </source>
</evidence>
<dbReference type="InterPro" id="IPR036249">
    <property type="entry name" value="Thioredoxin-like_sf"/>
</dbReference>
<dbReference type="PANTHER" id="PTHR43110:SF1">
    <property type="entry name" value="THIOL PEROXIDASE"/>
    <property type="match status" value="1"/>
</dbReference>
<dbReference type="CDD" id="cd02971">
    <property type="entry name" value="PRX_family"/>
    <property type="match status" value="1"/>
</dbReference>
<dbReference type="PROSITE" id="PS51352">
    <property type="entry name" value="THIOREDOXIN_2"/>
    <property type="match status" value="1"/>
</dbReference>
<dbReference type="GO" id="GO:0016491">
    <property type="term" value="F:oxidoreductase activity"/>
    <property type="evidence" value="ECO:0007669"/>
    <property type="project" value="UniProtKB-KW"/>
</dbReference>
<evidence type="ECO:0000259" key="4">
    <source>
        <dbReference type="PROSITE" id="PS51352"/>
    </source>
</evidence>
<name>A0A6J4UY61_9BACT</name>
<sequence length="158" mass="17256">MVEVGQQAPDFKLYGEGNKEVSLADFRGQNVVLFFFPKAFTGTCERQVSEHAAAIDRFREMNAQVLGVSTDQVPTLMEFAKTCQAAGKVGLLSDFRHQAVRAYGIAVDQGPLANQRATFVIDREGIVRYKFVEPSPGTFQGIAPELEALQQIEGGGTL</sequence>
<reference evidence="5" key="1">
    <citation type="submission" date="2020-02" db="EMBL/GenBank/DDBJ databases">
        <authorList>
            <person name="Meier V. D."/>
        </authorList>
    </citation>
    <scope>NUCLEOTIDE SEQUENCE</scope>
    <source>
        <strain evidence="5">AVDCRST_MAG88</strain>
    </source>
</reference>
<dbReference type="SUPFAM" id="SSF52833">
    <property type="entry name" value="Thioredoxin-like"/>
    <property type="match status" value="1"/>
</dbReference>
<dbReference type="InterPro" id="IPR013766">
    <property type="entry name" value="Thioredoxin_domain"/>
</dbReference>
<gene>
    <name evidence="5" type="ORF">AVDCRST_MAG88-1427</name>
</gene>
<keyword evidence="2" id="KW-0676">Redox-active center</keyword>